<keyword evidence="3" id="KW-1185">Reference proteome</keyword>
<gene>
    <name evidence="2" type="ORF">JSE7799_01283</name>
</gene>
<dbReference type="EMBL" id="CYPR01000078">
    <property type="protein sequence ID" value="CUH37325.1"/>
    <property type="molecule type" value="Genomic_DNA"/>
</dbReference>
<feature type="compositionally biased region" description="Low complexity" evidence="1">
    <location>
        <begin position="18"/>
        <end position="56"/>
    </location>
</feature>
<sequence>MSLLSIFGPSYSPPPPQTTSSSGTETGTGDTSDTSTVSASSGTSGADGQSSTADGGSDSGTGTAGPLPPKGPATDRPPAAEPEQSAFEKFLNGSVMTDAERLDLAFASGLDEAMARRYAESARLTVISEGQLARLRSGDLTGADLARDAKALRDLQAPERETRLDRAA</sequence>
<dbReference type="AlphaFoldDB" id="A0A0M7B932"/>
<protein>
    <submittedName>
        <fullName evidence="2">Uncharacterized protein</fullName>
    </submittedName>
</protein>
<reference evidence="2 3" key="1">
    <citation type="submission" date="2015-09" db="EMBL/GenBank/DDBJ databases">
        <authorList>
            <person name="Jackson K.R."/>
            <person name="Lunt B.L."/>
            <person name="Fisher J.N.B."/>
            <person name="Gardner A.V."/>
            <person name="Bailey M.E."/>
            <person name="Deus L.M."/>
            <person name="Earl A.S."/>
            <person name="Gibby P.D."/>
            <person name="Hartmann K.A."/>
            <person name="Liu J.E."/>
            <person name="Manci A.M."/>
            <person name="Nielsen D.A."/>
            <person name="Solomon M.B."/>
            <person name="Breakwell D.P."/>
            <person name="Burnett S.H."/>
            <person name="Grose J.H."/>
        </authorList>
    </citation>
    <scope>NUCLEOTIDE SEQUENCE [LARGE SCALE GENOMIC DNA]</scope>
    <source>
        <strain evidence="2 3">CECT 7799</strain>
    </source>
</reference>
<dbReference type="RefSeq" id="WP_055662882.1">
    <property type="nucleotide sequence ID" value="NZ_CYPR01000078.1"/>
</dbReference>
<evidence type="ECO:0000313" key="2">
    <source>
        <dbReference type="EMBL" id="CUH37325.1"/>
    </source>
</evidence>
<accession>A0A0M7B932</accession>
<feature type="region of interest" description="Disordered" evidence="1">
    <location>
        <begin position="1"/>
        <end position="84"/>
    </location>
</feature>
<evidence type="ECO:0000313" key="3">
    <source>
        <dbReference type="Proteomes" id="UP000049455"/>
    </source>
</evidence>
<name>A0A0M7B932_9RHOB</name>
<organism evidence="2 3">
    <name type="scientific">Jannaschia seosinensis</name>
    <dbReference type="NCBI Taxonomy" id="313367"/>
    <lineage>
        <taxon>Bacteria</taxon>
        <taxon>Pseudomonadati</taxon>
        <taxon>Pseudomonadota</taxon>
        <taxon>Alphaproteobacteria</taxon>
        <taxon>Rhodobacterales</taxon>
        <taxon>Roseobacteraceae</taxon>
        <taxon>Jannaschia</taxon>
    </lineage>
</organism>
<proteinExistence type="predicted"/>
<dbReference type="Proteomes" id="UP000049455">
    <property type="component" value="Unassembled WGS sequence"/>
</dbReference>
<evidence type="ECO:0000256" key="1">
    <source>
        <dbReference type="SAM" id="MobiDB-lite"/>
    </source>
</evidence>
<dbReference type="STRING" id="313367.JSE7799_01283"/>